<evidence type="ECO:0000256" key="2">
    <source>
        <dbReference type="ARBA" id="ARBA00022679"/>
    </source>
</evidence>
<evidence type="ECO:0000256" key="3">
    <source>
        <dbReference type="ARBA" id="ARBA00022695"/>
    </source>
</evidence>
<organism evidence="13 14">
    <name type="scientific">Aconite virus A</name>
    <dbReference type="NCBI Taxonomy" id="2764701"/>
    <lineage>
        <taxon>Viruses</taxon>
        <taxon>Riboviria</taxon>
        <taxon>Orthornavirae</taxon>
        <taxon>Kitrinoviricota</taxon>
        <taxon>Alsuviricetes</taxon>
        <taxon>Tymovirales</taxon>
        <taxon>Betaflexiviridae</taxon>
        <taxon>Quinvirinae</taxon>
        <taxon>Carlavirus</taxon>
        <taxon>Carlavirus alphaconiti</taxon>
    </lineage>
</organism>
<evidence type="ECO:0000256" key="1">
    <source>
        <dbReference type="ARBA" id="ARBA00022484"/>
    </source>
</evidence>
<dbReference type="GeneID" id="80541637"/>
<dbReference type="GO" id="GO:0016556">
    <property type="term" value="P:mRNA modification"/>
    <property type="evidence" value="ECO:0007669"/>
    <property type="project" value="InterPro"/>
</dbReference>
<protein>
    <submittedName>
        <fullName evidence="13">Viral replicase</fullName>
    </submittedName>
</protein>
<keyword evidence="1" id="KW-0696">RNA-directed RNA polymerase</keyword>
<sequence>MALTYRSPLEEVLSSFTTSEQSLISATAVDRYKYLEKENFGFFNYALEAHSKERLIQAGIYLSPFSGVPHSHPVCKTLENYILYTVLPNYVNSDFYLVGIKQGKVNFLKQRCPSLNMVNVLNRYVTSHDRLRYGADFVCAISGNMPENLSSRICYNSDTLRDLVPHCIRSKARSFFLHDELHYWSKRELKAFLSACKPRELIGTLIYPPELLIGCPESLNPWCYKYTIHGKDFEFAPDGEYTESYIQRLDSGYLLQCNKIKLEDGSIYCVDVLASKFAHHVIAITRGDAVVRRKRSFSGFEATTCTGLDNLAEGTNKLCIRLPCDVTIAIYKYLRTLQKPDVQSAVAKLGQLVRHPTAYQIKFVREFSAMVIKHGDCDKLFGAESLIGLKKMLAASLPRSMVCRVAALRDVSLGTFVNTMQPFGFTIALHELGSIYDDLLLGSDDWVSDEAPEKILASLEGLYDKARVGGNLPVSTSYGPFGYCDVVEVNPKVVVGCLVWLLVKSHCYFSLSRLDSAALEAYITVVFRRSFFGPACLEAKALRWYARKCEAALLELCAAYRARVRHHAGSVSWFIAKRMRRSFSRYLTYPVAVSGLAVGEFNIDGSTHAAIDALVLRRKANKRIRAYANLCLSLCAQTRSPSPSDGLNPWGIGPTVSCVEEIQGEVTSREGEPQVRLITRADLEVVKPAVASSSSEKQRTTKISAKLVDSTSSMPDSAWLDLMGHCAERRVDGGGAVTLSIKTFFGGDLLPQGTPDKLRMRHAARYTRDGCTEYSYNGGSHKSRGWDMTFDKLFIINDIDGDAFDCCLAQKYEAGGAIGFHSDDEQIFQVGCPILTINAFGSATFRVKFGEEVKAFQIQGSEYFIMPEHFQETHKHSVTNCTSGRMSFTFRKLAAAGDRSKSKFDEGAIQSSSSEGGRPEGGDLVAGDGALQVVKAGASGQTAPGNVSYTEVAMLGCLVCYKSEPNPEQFVRIDVPGDGNCFYHAVGYFIKLGGLELKKAAFRNCSSDELNMPAIVEQMHGSNSAEGEAVCLVARKLKMRIRVHDLNQKLCATFSPVAGFDLSIDLVLENEHYNVALPRNGCVLTAICEALGRPRADILKVLSREENKMIMGKLEEGNGLTFPVVEKAMAAFGIRCIVDNGEGLLTLNEHGTIERCFTFFEDHLAFVKRLDGFCFSSRDSTQSPGAFVSRSALALLDCAGSKINAVFELGRAEKLIDSLHSGLTGIMSSELFNSRNRLVPLTSSVRLGRSVTTILGTFGSGKSTLYQNFFQRALGKHVHFVSPRKVLAGAFRDELNNLRDSGGAEISKEARKGWVVCTFETFVLNHKKVSSSHVVILDEVQLFPPGYLDLIAYLLPPQVLIYLAGDPCQSEYDNERDRAFLEPLGNNLEHLLGGENYRYATLSHRFTYNGFIGRLPCEIREAETDNDGAIELYNGLDELSSCAAEIILVSSFTEKNAIKAYAPPGAKIMTYGESTGLTVSHSAIIISQASRVASEARWLTALSRARKQVSLFSTLEGHESRVVEYFSNRVLGNFLGVTATLGDLTELMPGRPKFVEDLIPSAGADFMVAELKLAGDPWLKSSMFLGQRSDIQEPAIEDEDDPTVIFRTHLLRSEMENSRVAFIDNMLAKENREKRMGRLVSDQFSEDHSKNNGYRLTNAAERFEAIYPRHRGSDTVTFIMAARKRLRFSKPSIEMAKLASAKVYGPFMLEEFLKHVPLKPGLDKQLMEESVAEFEKKKLSKSAAIIENHAGRSNSDWPVDTGLVFMKSQHCTKFGNRCQIAKAAQSIVCFQHFVLCRFAPYMRYIEKKLHQVLPPNFYIHSGKGLDELNAWVKIGKFSGVCTESDYEAFDASQDHFIMAFEIEVMRYLRLPVDLINDYIFIKTHLGSKLGNFAIMRFSGEASTFLFNTMANMLFTFLRYDLNGKEFICFAGDDMCAAKRLRHRSTYEDFMSKLKLKAKVDFTAKPTFCGWNLCPDGIYKKPQLLYERMCIAMETNNLASCLDNYALEASYAYKLGERAIERMDELELASHYNCVRLIVKKKYLLKSGVADLFKDTLV</sequence>
<keyword evidence="3" id="KW-0548">Nucleotidyltransferase</keyword>
<keyword evidence="14" id="KW-1185">Reference proteome</keyword>
<keyword evidence="5" id="KW-0378">Hydrolase</keyword>
<evidence type="ECO:0000256" key="6">
    <source>
        <dbReference type="ARBA" id="ARBA00022806"/>
    </source>
</evidence>
<dbReference type="CDD" id="cd23245">
    <property type="entry name" value="Betaflexiviridae_RdRp"/>
    <property type="match status" value="1"/>
</dbReference>
<name>A0A8K1DQT3_9VIRU</name>
<keyword evidence="2" id="KW-0808">Transferase</keyword>
<dbReference type="InterPro" id="IPR037151">
    <property type="entry name" value="AlkB-like_sf"/>
</dbReference>
<dbReference type="EMBL" id="MN944106">
    <property type="protein sequence ID" value="QNJ34493.1"/>
    <property type="molecule type" value="Genomic_RNA"/>
</dbReference>
<dbReference type="InterPro" id="IPR001788">
    <property type="entry name" value="RNA-dep_RNA_pol_alsuvir"/>
</dbReference>
<dbReference type="GO" id="GO:0008174">
    <property type="term" value="F:mRNA methyltransferase activity"/>
    <property type="evidence" value="ECO:0007669"/>
    <property type="project" value="InterPro"/>
</dbReference>
<dbReference type="GO" id="GO:0005524">
    <property type="term" value="F:ATP binding"/>
    <property type="evidence" value="ECO:0007669"/>
    <property type="project" value="UniProtKB-KW"/>
</dbReference>
<dbReference type="SUPFAM" id="SSF52540">
    <property type="entry name" value="P-loop containing nucleoside triphosphate hydrolases"/>
    <property type="match status" value="1"/>
</dbReference>
<dbReference type="InterPro" id="IPR027417">
    <property type="entry name" value="P-loop_NTPase"/>
</dbReference>
<feature type="domain" description="Peptidase C23" evidence="12">
    <location>
        <begin position="1079"/>
        <end position="1166"/>
    </location>
</feature>
<dbReference type="GO" id="GO:0006351">
    <property type="term" value="P:DNA-templated transcription"/>
    <property type="evidence" value="ECO:0007669"/>
    <property type="project" value="InterPro"/>
</dbReference>
<gene>
    <name evidence="13" type="primary">ORP1</name>
</gene>
<dbReference type="KEGG" id="vg:80541637"/>
<evidence type="ECO:0000256" key="8">
    <source>
        <dbReference type="ARBA" id="ARBA00047984"/>
    </source>
</evidence>
<dbReference type="Pfam" id="PF00978">
    <property type="entry name" value="RdRP_2"/>
    <property type="match status" value="1"/>
</dbReference>
<feature type="domain" description="Alphavirus-like MT" evidence="11">
    <location>
        <begin position="43"/>
        <end position="353"/>
    </location>
</feature>
<evidence type="ECO:0000313" key="14">
    <source>
        <dbReference type="Proteomes" id="UP001162015"/>
    </source>
</evidence>
<dbReference type="InterPro" id="IPR008041">
    <property type="entry name" value="Peptidase_C23"/>
</dbReference>
<keyword evidence="4" id="KW-0547">Nucleotide-binding</keyword>
<dbReference type="SUPFAM" id="SSF51197">
    <property type="entry name" value="Clavaminate synthase-like"/>
    <property type="match status" value="1"/>
</dbReference>
<dbReference type="Gene3D" id="2.60.120.590">
    <property type="entry name" value="Alpha-ketoglutarate-dependent dioxygenase AlkB-like"/>
    <property type="match status" value="1"/>
</dbReference>
<feature type="domain" description="(+)RNA virus helicase C-terminal" evidence="10">
    <location>
        <begin position="1254"/>
        <end position="1512"/>
    </location>
</feature>
<evidence type="ECO:0000259" key="12">
    <source>
        <dbReference type="Pfam" id="PF05379"/>
    </source>
</evidence>
<evidence type="ECO:0000259" key="11">
    <source>
        <dbReference type="Pfam" id="PF01660"/>
    </source>
</evidence>
<dbReference type="GO" id="GO:0003724">
    <property type="term" value="F:RNA helicase activity"/>
    <property type="evidence" value="ECO:0007669"/>
    <property type="project" value="UniProtKB-EC"/>
</dbReference>
<dbReference type="GO" id="GO:0016817">
    <property type="term" value="F:hydrolase activity, acting on acid anhydrides"/>
    <property type="evidence" value="ECO:0007669"/>
    <property type="project" value="InterPro"/>
</dbReference>
<evidence type="ECO:0000259" key="9">
    <source>
        <dbReference type="Pfam" id="PF00978"/>
    </source>
</evidence>
<dbReference type="Proteomes" id="UP001162015">
    <property type="component" value="Segment"/>
</dbReference>
<evidence type="ECO:0000256" key="4">
    <source>
        <dbReference type="ARBA" id="ARBA00022741"/>
    </source>
</evidence>
<keyword evidence="6" id="KW-0347">Helicase</keyword>
<dbReference type="GO" id="GO:0003968">
    <property type="term" value="F:RNA-directed RNA polymerase activity"/>
    <property type="evidence" value="ECO:0007669"/>
    <property type="project" value="UniProtKB-KW"/>
</dbReference>
<dbReference type="InterPro" id="IPR043502">
    <property type="entry name" value="DNA/RNA_pol_sf"/>
</dbReference>
<dbReference type="InterPro" id="IPR002588">
    <property type="entry name" value="Alphavirus-like_MT_dom"/>
</dbReference>
<dbReference type="GO" id="GO:0006396">
    <property type="term" value="P:RNA processing"/>
    <property type="evidence" value="ECO:0007669"/>
    <property type="project" value="InterPro"/>
</dbReference>
<dbReference type="RefSeq" id="YP_010802834.1">
    <property type="nucleotide sequence ID" value="NC_077052.1"/>
</dbReference>
<dbReference type="CDD" id="cd22792">
    <property type="entry name" value="OTU_RDRP-like"/>
    <property type="match status" value="1"/>
</dbReference>
<dbReference type="InterPro" id="IPR027351">
    <property type="entry name" value="(+)RNA_virus_helicase_core_dom"/>
</dbReference>
<keyword evidence="7" id="KW-0067">ATP-binding</keyword>
<evidence type="ECO:0000259" key="10">
    <source>
        <dbReference type="Pfam" id="PF01443"/>
    </source>
</evidence>
<comment type="catalytic activity">
    <reaction evidence="8">
        <text>ATP + H2O = ADP + phosphate + H(+)</text>
        <dbReference type="Rhea" id="RHEA:13065"/>
        <dbReference type="ChEBI" id="CHEBI:15377"/>
        <dbReference type="ChEBI" id="CHEBI:15378"/>
        <dbReference type="ChEBI" id="CHEBI:30616"/>
        <dbReference type="ChEBI" id="CHEBI:43474"/>
        <dbReference type="ChEBI" id="CHEBI:456216"/>
        <dbReference type="EC" id="3.6.4.13"/>
    </reaction>
</comment>
<evidence type="ECO:0000313" key="13">
    <source>
        <dbReference type="EMBL" id="QNJ34493.1"/>
    </source>
</evidence>
<accession>A0A8K1DQT3</accession>
<dbReference type="Pfam" id="PF05379">
    <property type="entry name" value="Peptidase_C23"/>
    <property type="match status" value="1"/>
</dbReference>
<evidence type="ECO:0000256" key="7">
    <source>
        <dbReference type="ARBA" id="ARBA00022840"/>
    </source>
</evidence>
<evidence type="ECO:0000256" key="5">
    <source>
        <dbReference type="ARBA" id="ARBA00022801"/>
    </source>
</evidence>
<dbReference type="Gene3D" id="3.40.50.300">
    <property type="entry name" value="P-loop containing nucleotide triphosphate hydrolases"/>
    <property type="match status" value="1"/>
</dbReference>
<dbReference type="Pfam" id="PF01443">
    <property type="entry name" value="Viral_helicase1"/>
    <property type="match status" value="1"/>
</dbReference>
<reference evidence="13" key="1">
    <citation type="submission" date="2020-01" db="EMBL/GenBank/DDBJ databases">
        <title>Complete nucleotide sequence of a new carlavirus infecting Aconitum carmichaeli in China.</title>
        <authorList>
            <person name="Wang R."/>
            <person name="Chen B."/>
            <person name="Li Y."/>
            <person name="Wang L."/>
            <person name="Ding W."/>
        </authorList>
    </citation>
    <scope>NUCLEOTIDE SEQUENCE</scope>
    <source>
        <strain evidence="13">HB</strain>
    </source>
</reference>
<dbReference type="SUPFAM" id="SSF56672">
    <property type="entry name" value="DNA/RNA polymerases"/>
    <property type="match status" value="1"/>
</dbReference>
<dbReference type="GO" id="GO:0003723">
    <property type="term" value="F:RNA binding"/>
    <property type="evidence" value="ECO:0007669"/>
    <property type="project" value="InterPro"/>
</dbReference>
<proteinExistence type="predicted"/>
<dbReference type="Pfam" id="PF01660">
    <property type="entry name" value="Vmethyltransf"/>
    <property type="match status" value="1"/>
</dbReference>
<feature type="domain" description="RNA-dependent RNA polymerase alsuviricetes" evidence="9">
    <location>
        <begin position="1644"/>
        <end position="2043"/>
    </location>
</feature>